<accession>A0A453E000</accession>
<name>A0A453E000_AEGTS</name>
<reference evidence="2" key="1">
    <citation type="journal article" date="2014" name="Science">
        <title>Ancient hybridizations among the ancestral genomes of bread wheat.</title>
        <authorList>
            <consortium name="International Wheat Genome Sequencing Consortium,"/>
            <person name="Marcussen T."/>
            <person name="Sandve S.R."/>
            <person name="Heier L."/>
            <person name="Spannagl M."/>
            <person name="Pfeifer M."/>
            <person name="Jakobsen K.S."/>
            <person name="Wulff B.B."/>
            <person name="Steuernagel B."/>
            <person name="Mayer K.F."/>
            <person name="Olsen O.A."/>
        </authorList>
    </citation>
    <scope>NUCLEOTIDE SEQUENCE [LARGE SCALE GENOMIC DNA]</scope>
    <source>
        <strain evidence="2">cv. AL8/78</strain>
    </source>
</reference>
<dbReference type="Proteomes" id="UP000015105">
    <property type="component" value="Chromosome 3D"/>
</dbReference>
<reference evidence="1" key="3">
    <citation type="journal article" date="2017" name="Nature">
        <title>Genome sequence of the progenitor of the wheat D genome Aegilops tauschii.</title>
        <authorList>
            <person name="Luo M.C."/>
            <person name="Gu Y.Q."/>
            <person name="Puiu D."/>
            <person name="Wang H."/>
            <person name="Twardziok S.O."/>
            <person name="Deal K.R."/>
            <person name="Huo N."/>
            <person name="Zhu T."/>
            <person name="Wang L."/>
            <person name="Wang Y."/>
            <person name="McGuire P.E."/>
            <person name="Liu S."/>
            <person name="Long H."/>
            <person name="Ramasamy R.K."/>
            <person name="Rodriguez J.C."/>
            <person name="Van S.L."/>
            <person name="Yuan L."/>
            <person name="Wang Z."/>
            <person name="Xia Z."/>
            <person name="Xiao L."/>
            <person name="Anderson O.D."/>
            <person name="Ouyang S."/>
            <person name="Liang Y."/>
            <person name="Zimin A.V."/>
            <person name="Pertea G."/>
            <person name="Qi P."/>
            <person name="Bennetzen J.L."/>
            <person name="Dai X."/>
            <person name="Dawson M.W."/>
            <person name="Muller H.G."/>
            <person name="Kugler K."/>
            <person name="Rivarola-Duarte L."/>
            <person name="Spannagl M."/>
            <person name="Mayer K.F.X."/>
            <person name="Lu F.H."/>
            <person name="Bevan M.W."/>
            <person name="Leroy P."/>
            <person name="Li P."/>
            <person name="You F.M."/>
            <person name="Sun Q."/>
            <person name="Liu Z."/>
            <person name="Lyons E."/>
            <person name="Wicker T."/>
            <person name="Salzberg S.L."/>
            <person name="Devos K.M."/>
            <person name="Dvorak J."/>
        </authorList>
    </citation>
    <scope>NUCLEOTIDE SEQUENCE [LARGE SCALE GENOMIC DNA]</scope>
    <source>
        <strain evidence="1">cv. AL8/78</strain>
    </source>
</reference>
<dbReference type="EnsemblPlants" id="AET3Gv20172400.4">
    <property type="protein sequence ID" value="AET3Gv20172400.4"/>
    <property type="gene ID" value="AET3Gv20172400"/>
</dbReference>
<evidence type="ECO:0000313" key="1">
    <source>
        <dbReference type="EnsemblPlants" id="AET3Gv20172400.4"/>
    </source>
</evidence>
<reference evidence="2" key="2">
    <citation type="journal article" date="2017" name="Nat. Plants">
        <title>The Aegilops tauschii genome reveals multiple impacts of transposons.</title>
        <authorList>
            <person name="Zhao G."/>
            <person name="Zou C."/>
            <person name="Li K."/>
            <person name="Wang K."/>
            <person name="Li T."/>
            <person name="Gao L."/>
            <person name="Zhang X."/>
            <person name="Wang H."/>
            <person name="Yang Z."/>
            <person name="Liu X."/>
            <person name="Jiang W."/>
            <person name="Mao L."/>
            <person name="Kong X."/>
            <person name="Jiao Y."/>
            <person name="Jia J."/>
        </authorList>
    </citation>
    <scope>NUCLEOTIDE SEQUENCE [LARGE SCALE GENOMIC DNA]</scope>
    <source>
        <strain evidence="2">cv. AL8/78</strain>
    </source>
</reference>
<organism evidence="1 2">
    <name type="scientific">Aegilops tauschii subsp. strangulata</name>
    <name type="common">Goatgrass</name>
    <dbReference type="NCBI Taxonomy" id="200361"/>
    <lineage>
        <taxon>Eukaryota</taxon>
        <taxon>Viridiplantae</taxon>
        <taxon>Streptophyta</taxon>
        <taxon>Embryophyta</taxon>
        <taxon>Tracheophyta</taxon>
        <taxon>Spermatophyta</taxon>
        <taxon>Magnoliopsida</taxon>
        <taxon>Liliopsida</taxon>
        <taxon>Poales</taxon>
        <taxon>Poaceae</taxon>
        <taxon>BOP clade</taxon>
        <taxon>Pooideae</taxon>
        <taxon>Triticodae</taxon>
        <taxon>Triticeae</taxon>
        <taxon>Triticinae</taxon>
        <taxon>Aegilops</taxon>
    </lineage>
</organism>
<dbReference type="AlphaFoldDB" id="A0A453E000"/>
<reference evidence="1" key="4">
    <citation type="submission" date="2019-03" db="UniProtKB">
        <authorList>
            <consortium name="EnsemblPlants"/>
        </authorList>
    </citation>
    <scope>IDENTIFICATION</scope>
</reference>
<reference evidence="1" key="5">
    <citation type="journal article" date="2021" name="G3 (Bethesda)">
        <title>Aegilops tauschii genome assembly Aet v5.0 features greater sequence contiguity and improved annotation.</title>
        <authorList>
            <person name="Wang L."/>
            <person name="Zhu T."/>
            <person name="Rodriguez J.C."/>
            <person name="Deal K.R."/>
            <person name="Dubcovsky J."/>
            <person name="McGuire P.E."/>
            <person name="Lux T."/>
            <person name="Spannagl M."/>
            <person name="Mayer K.F.X."/>
            <person name="Baldrich P."/>
            <person name="Meyers B.C."/>
            <person name="Huo N."/>
            <person name="Gu Y.Q."/>
            <person name="Zhou H."/>
            <person name="Devos K.M."/>
            <person name="Bennetzen J.L."/>
            <person name="Unver T."/>
            <person name="Budak H."/>
            <person name="Gulick P.J."/>
            <person name="Galiba G."/>
            <person name="Kalapos B."/>
            <person name="Nelson D.R."/>
            <person name="Li P."/>
            <person name="You F.M."/>
            <person name="Luo M.C."/>
            <person name="Dvorak J."/>
        </authorList>
    </citation>
    <scope>NUCLEOTIDE SEQUENCE [LARGE SCALE GENOMIC DNA]</scope>
    <source>
        <strain evidence="1">cv. AL8/78</strain>
    </source>
</reference>
<keyword evidence="2" id="KW-1185">Reference proteome</keyword>
<sequence>MELYFSVGPWEMRLQRSLTTKKVLSFCQNCPKRILSWSIRSQFLLTKLETFATMAGTCNPQEVIMPVH</sequence>
<protein>
    <submittedName>
        <fullName evidence="1">Uncharacterized protein</fullName>
    </submittedName>
</protein>
<dbReference type="Gramene" id="AET3Gv20172400.4">
    <property type="protein sequence ID" value="AET3Gv20172400.4"/>
    <property type="gene ID" value="AET3Gv20172400"/>
</dbReference>
<proteinExistence type="predicted"/>
<evidence type="ECO:0000313" key="2">
    <source>
        <dbReference type="Proteomes" id="UP000015105"/>
    </source>
</evidence>